<dbReference type="PANTHER" id="PTHR10605">
    <property type="entry name" value="HEPARAN SULFATE SULFOTRANSFERASE"/>
    <property type="match status" value="1"/>
</dbReference>
<name>A0AA36B1U3_OCTVU</name>
<keyword evidence="2" id="KW-0325">Glycoprotein</keyword>
<feature type="region of interest" description="Disordered" evidence="5">
    <location>
        <begin position="107"/>
        <end position="138"/>
    </location>
</feature>
<reference evidence="7" key="1">
    <citation type="submission" date="2023-08" db="EMBL/GenBank/DDBJ databases">
        <authorList>
            <person name="Alioto T."/>
            <person name="Alioto T."/>
            <person name="Gomez Garrido J."/>
        </authorList>
    </citation>
    <scope>NUCLEOTIDE SEQUENCE</scope>
</reference>
<protein>
    <submittedName>
        <fullName evidence="7">Heparan sulfate glucosamine 3-O-sulfotransferase 3B1-like</fullName>
    </submittedName>
</protein>
<dbReference type="Proteomes" id="UP001162480">
    <property type="component" value="Chromosome 7"/>
</dbReference>
<organism evidence="7 8">
    <name type="scientific">Octopus vulgaris</name>
    <name type="common">Common octopus</name>
    <dbReference type="NCBI Taxonomy" id="6645"/>
    <lineage>
        <taxon>Eukaryota</taxon>
        <taxon>Metazoa</taxon>
        <taxon>Spiralia</taxon>
        <taxon>Lophotrochozoa</taxon>
        <taxon>Mollusca</taxon>
        <taxon>Cephalopoda</taxon>
        <taxon>Coleoidea</taxon>
        <taxon>Octopodiformes</taxon>
        <taxon>Octopoda</taxon>
        <taxon>Incirrata</taxon>
        <taxon>Octopodidae</taxon>
        <taxon>Octopus</taxon>
    </lineage>
</organism>
<feature type="compositionally biased region" description="Basic and acidic residues" evidence="5">
    <location>
        <begin position="487"/>
        <end position="510"/>
    </location>
</feature>
<sequence>MVEGRIISVGDLPSPNAFSEHRYGVRGNTTDSWGKVQVPQQRKSPLLRKEAPPPSPPPSKPQPKPPLRRASMVMMPLAKTTIPPWRRLWLQRHLEWQDKYIASLIGKQGTQQRKSPLLRKEEPPPSTPPSKLQSKPPLRRASLLTMLLPKTTMPPWRKLWLQRHIELQDKYIASLIRGPSRVRNRRIGKYLWQKGFIGDRRRPWNRVQDATKIDGGDGGGVSEDQMKPKLQSNPVNATVQSLLADSIQTPILQTFKPPQPLRSQQTQPVQFQVSGPLSGVNSRSAISDSLVSTPVPSQKFRRHKTHLSSLADNEDRFENMGLSNPFVNKNTNRDNNNNNNNVNTYISSSSSNSNNNNNNDDDDDDDDESNNNSNNERGGSDEGNGTMMTKSVTNDWLRKMEDVISFRQVDDNKAEYGVKSVYSVDNVGQYKDRIIDKVSGLESENDIANTEGQKVRKVDDGVAVGEEAVVETDAERDEEEEEEEWWDEGKERENEKVKECDKEATKERNIENSNNNSKNILRDVPQEQLSPKTLSSRIVTIRDGVSKKLPQAIIIGVKKGGTRALLEFLRLHPDIRAPGPEPHFFDRHYTKGLEWYRNQMPVTIKGQITMEKTPSYFITRDVPRRIHSMSKDVKLIVVVRDPVTRAISDYTQTMTKRHTIRQFEQMAFVNNSTRIVDTSWGAIRIGVYAKHLQSWLKYFPLEQMHFVSGEKLISDPAGEMTIHTGESQHSKTFDLVKKIFEICCFVN</sequence>
<dbReference type="InterPro" id="IPR027417">
    <property type="entry name" value="P-loop_NTPase"/>
</dbReference>
<evidence type="ECO:0000256" key="5">
    <source>
        <dbReference type="SAM" id="MobiDB-lite"/>
    </source>
</evidence>
<evidence type="ECO:0000259" key="6">
    <source>
        <dbReference type="Pfam" id="PF00685"/>
    </source>
</evidence>
<dbReference type="Pfam" id="PF00685">
    <property type="entry name" value="Sulfotransfer_1"/>
    <property type="match status" value="1"/>
</dbReference>
<dbReference type="GO" id="GO:0008467">
    <property type="term" value="F:[heparan sulfate]-glucosamine 3-sulfotransferase activity"/>
    <property type="evidence" value="ECO:0007669"/>
    <property type="project" value="TreeGrafter"/>
</dbReference>
<dbReference type="InterPro" id="IPR037359">
    <property type="entry name" value="NST/OST"/>
</dbReference>
<evidence type="ECO:0000256" key="2">
    <source>
        <dbReference type="ARBA" id="ARBA00023180"/>
    </source>
</evidence>
<feature type="active site" description="For sulfotransferase activity" evidence="3">
    <location>
        <position position="559"/>
    </location>
</feature>
<proteinExistence type="predicted"/>
<feature type="compositionally biased region" description="Acidic residues" evidence="5">
    <location>
        <begin position="472"/>
        <end position="486"/>
    </location>
</feature>
<feature type="binding site" evidence="4">
    <location>
        <position position="648"/>
    </location>
    <ligand>
        <name>3'-phosphoadenylyl sulfate</name>
        <dbReference type="ChEBI" id="CHEBI:58339"/>
    </ligand>
</feature>
<dbReference type="Gene3D" id="3.40.50.300">
    <property type="entry name" value="P-loop containing nucleotide triphosphate hydrolases"/>
    <property type="match status" value="1"/>
</dbReference>
<dbReference type="InterPro" id="IPR000863">
    <property type="entry name" value="Sulfotransferase_dom"/>
</dbReference>
<keyword evidence="1" id="KW-0808">Transferase</keyword>
<feature type="compositionally biased region" description="Acidic residues" evidence="5">
    <location>
        <begin position="359"/>
        <end position="369"/>
    </location>
</feature>
<feature type="domain" description="Sulfotransferase" evidence="6">
    <location>
        <begin position="550"/>
        <end position="720"/>
    </location>
</feature>
<evidence type="ECO:0000256" key="3">
    <source>
        <dbReference type="PIRSR" id="PIRSR637359-1"/>
    </source>
</evidence>
<evidence type="ECO:0000313" key="7">
    <source>
        <dbReference type="EMBL" id="CAI9725666.1"/>
    </source>
</evidence>
<dbReference type="PANTHER" id="PTHR10605:SF72">
    <property type="entry name" value="HEPARAN SULFATE 3-O SULFOTRANSFERASE-B, ISOFORM A"/>
    <property type="match status" value="1"/>
</dbReference>
<evidence type="ECO:0000256" key="4">
    <source>
        <dbReference type="PIRSR" id="PIRSR637359-2"/>
    </source>
</evidence>
<dbReference type="EMBL" id="OX597820">
    <property type="protein sequence ID" value="CAI9725666.1"/>
    <property type="molecule type" value="Genomic_DNA"/>
</dbReference>
<dbReference type="SUPFAM" id="SSF52540">
    <property type="entry name" value="P-loop containing nucleoside triphosphate hydrolases"/>
    <property type="match status" value="1"/>
</dbReference>
<feature type="compositionally biased region" description="Low complexity" evidence="5">
    <location>
        <begin position="328"/>
        <end position="358"/>
    </location>
</feature>
<keyword evidence="8" id="KW-1185">Reference proteome</keyword>
<feature type="binding site" evidence="4">
    <location>
        <position position="640"/>
    </location>
    <ligand>
        <name>3'-phosphoadenylyl sulfate</name>
        <dbReference type="ChEBI" id="CHEBI:58339"/>
    </ligand>
</feature>
<feature type="compositionally biased region" description="Pro residues" evidence="5">
    <location>
        <begin position="52"/>
        <end position="65"/>
    </location>
</feature>
<feature type="region of interest" description="Disordered" evidence="5">
    <location>
        <begin position="290"/>
        <end position="389"/>
    </location>
</feature>
<feature type="region of interest" description="Disordered" evidence="5">
    <location>
        <begin position="472"/>
        <end position="524"/>
    </location>
</feature>
<feature type="region of interest" description="Disordered" evidence="5">
    <location>
        <begin position="1"/>
        <end position="67"/>
    </location>
</feature>
<accession>A0AA36B1U3</accession>
<feature type="binding site" evidence="4">
    <location>
        <begin position="559"/>
        <end position="563"/>
    </location>
    <ligand>
        <name>3'-phosphoadenylyl sulfate</name>
        <dbReference type="ChEBI" id="CHEBI:58339"/>
    </ligand>
</feature>
<evidence type="ECO:0000313" key="8">
    <source>
        <dbReference type="Proteomes" id="UP001162480"/>
    </source>
</evidence>
<gene>
    <name evidence="7" type="ORF">OCTVUL_1B007520</name>
</gene>
<dbReference type="AlphaFoldDB" id="A0AA36B1U3"/>
<evidence type="ECO:0000256" key="1">
    <source>
        <dbReference type="ARBA" id="ARBA00022679"/>
    </source>
</evidence>
<feature type="compositionally biased region" description="Polar residues" evidence="5">
    <location>
        <begin position="27"/>
        <end position="43"/>
    </location>
</feature>
<dbReference type="FunFam" id="3.40.50.300:FF:002997">
    <property type="entry name" value="Sulfotransferase"/>
    <property type="match status" value="1"/>
</dbReference>